<evidence type="ECO:0000313" key="4">
    <source>
        <dbReference type="Proteomes" id="UP000294901"/>
    </source>
</evidence>
<dbReference type="GO" id="GO:0016491">
    <property type="term" value="F:oxidoreductase activity"/>
    <property type="evidence" value="ECO:0007669"/>
    <property type="project" value="InterPro"/>
</dbReference>
<proteinExistence type="inferred from homology"/>
<dbReference type="PANTHER" id="PTHR39428">
    <property type="entry name" value="F420H(2)-DEPENDENT QUINONE REDUCTASE RV1261C"/>
    <property type="match status" value="1"/>
</dbReference>
<dbReference type="Gene3D" id="2.30.110.10">
    <property type="entry name" value="Electron Transport, Fmn-binding Protein, Chain A"/>
    <property type="match status" value="1"/>
</dbReference>
<comment type="similarity">
    <text evidence="1">Belongs to the F420H(2)-dependent quinone reductase family.</text>
</comment>
<dbReference type="GO" id="GO:0070967">
    <property type="term" value="F:coenzyme F420 binding"/>
    <property type="evidence" value="ECO:0007669"/>
    <property type="project" value="TreeGrafter"/>
</dbReference>
<keyword evidence="4" id="KW-1185">Reference proteome</keyword>
<dbReference type="Proteomes" id="UP000294901">
    <property type="component" value="Unassembled WGS sequence"/>
</dbReference>
<dbReference type="AlphaFoldDB" id="A0A4R6JNV0"/>
<dbReference type="GO" id="GO:0005886">
    <property type="term" value="C:plasma membrane"/>
    <property type="evidence" value="ECO:0007669"/>
    <property type="project" value="TreeGrafter"/>
</dbReference>
<evidence type="ECO:0000256" key="2">
    <source>
        <dbReference type="ARBA" id="ARBA00049106"/>
    </source>
</evidence>
<accession>A0A4R6JNV0</accession>
<sequence length="164" mass="18827">MRWSELIVRMGRYRWFAATGRFLVPLDRRLIRLTKGRFSVTGWRTSPPTLLLTTRGRRSGLPRERPVLYARDGDAFVVIGSNWGQDHHPSWSVNLLADPQATVTIGGESTAVRAVLVEGQERERLWPLLLRVWPAFRDYDARADRALRIFRLEPVTTPNHEPAG</sequence>
<organism evidence="3 4">
    <name type="scientific">Paractinoplanes brasiliensis</name>
    <dbReference type="NCBI Taxonomy" id="52695"/>
    <lineage>
        <taxon>Bacteria</taxon>
        <taxon>Bacillati</taxon>
        <taxon>Actinomycetota</taxon>
        <taxon>Actinomycetes</taxon>
        <taxon>Micromonosporales</taxon>
        <taxon>Micromonosporaceae</taxon>
        <taxon>Paractinoplanes</taxon>
    </lineage>
</organism>
<evidence type="ECO:0000256" key="1">
    <source>
        <dbReference type="ARBA" id="ARBA00008710"/>
    </source>
</evidence>
<dbReference type="InterPro" id="IPR012349">
    <property type="entry name" value="Split_barrel_FMN-bd"/>
</dbReference>
<dbReference type="PANTHER" id="PTHR39428:SF1">
    <property type="entry name" value="F420H(2)-DEPENDENT QUINONE REDUCTASE RV1261C"/>
    <property type="match status" value="1"/>
</dbReference>
<dbReference type="NCBIfam" id="TIGR00026">
    <property type="entry name" value="hi_GC_TIGR00026"/>
    <property type="match status" value="1"/>
</dbReference>
<gene>
    <name evidence="3" type="ORF">C8E87_1069</name>
</gene>
<evidence type="ECO:0000313" key="3">
    <source>
        <dbReference type="EMBL" id="TDO37442.1"/>
    </source>
</evidence>
<dbReference type="Pfam" id="PF04075">
    <property type="entry name" value="F420H2_quin_red"/>
    <property type="match status" value="1"/>
</dbReference>
<dbReference type="SUPFAM" id="SSF50475">
    <property type="entry name" value="FMN-binding split barrel"/>
    <property type="match status" value="1"/>
</dbReference>
<reference evidence="3 4" key="1">
    <citation type="submission" date="2019-03" db="EMBL/GenBank/DDBJ databases">
        <title>Sequencing the genomes of 1000 actinobacteria strains.</title>
        <authorList>
            <person name="Klenk H.-P."/>
        </authorList>
    </citation>
    <scope>NUCLEOTIDE SEQUENCE [LARGE SCALE GENOMIC DNA]</scope>
    <source>
        <strain evidence="3 4">DSM 43805</strain>
    </source>
</reference>
<comment type="caution">
    <text evidence="3">The sequence shown here is derived from an EMBL/GenBank/DDBJ whole genome shotgun (WGS) entry which is preliminary data.</text>
</comment>
<name>A0A4R6JNV0_9ACTN</name>
<comment type="catalytic activity">
    <reaction evidence="2">
        <text>oxidized coenzyme F420-(gamma-L-Glu)(n) + a quinol + H(+) = reduced coenzyme F420-(gamma-L-Glu)(n) + a quinone</text>
        <dbReference type="Rhea" id="RHEA:39663"/>
        <dbReference type="Rhea" id="RHEA-COMP:12939"/>
        <dbReference type="Rhea" id="RHEA-COMP:14378"/>
        <dbReference type="ChEBI" id="CHEBI:15378"/>
        <dbReference type="ChEBI" id="CHEBI:24646"/>
        <dbReference type="ChEBI" id="CHEBI:132124"/>
        <dbReference type="ChEBI" id="CHEBI:133980"/>
        <dbReference type="ChEBI" id="CHEBI:139511"/>
    </reaction>
</comment>
<dbReference type="EMBL" id="SNWR01000001">
    <property type="protein sequence ID" value="TDO37442.1"/>
    <property type="molecule type" value="Genomic_DNA"/>
</dbReference>
<dbReference type="InterPro" id="IPR004378">
    <property type="entry name" value="F420H2_quin_Rdtase"/>
</dbReference>
<protein>
    <submittedName>
        <fullName evidence="3">Deazaflavin-dependent oxidoreductase (Nitroreductase family)</fullName>
    </submittedName>
</protein>